<evidence type="ECO:0000313" key="2">
    <source>
        <dbReference type="Proteomes" id="UP001174136"/>
    </source>
</evidence>
<dbReference type="PANTHER" id="PTHR31025:SF29">
    <property type="entry name" value="SI:CH211-196P9.1"/>
    <property type="match status" value="1"/>
</dbReference>
<organism evidence="1 2">
    <name type="scientific">Merluccius polli</name>
    <name type="common">Benguela hake</name>
    <name type="synonym">Merluccius cadenati</name>
    <dbReference type="NCBI Taxonomy" id="89951"/>
    <lineage>
        <taxon>Eukaryota</taxon>
        <taxon>Metazoa</taxon>
        <taxon>Chordata</taxon>
        <taxon>Craniata</taxon>
        <taxon>Vertebrata</taxon>
        <taxon>Euteleostomi</taxon>
        <taxon>Actinopterygii</taxon>
        <taxon>Neopterygii</taxon>
        <taxon>Teleostei</taxon>
        <taxon>Neoteleostei</taxon>
        <taxon>Acanthomorphata</taxon>
        <taxon>Zeiogadaria</taxon>
        <taxon>Gadariae</taxon>
        <taxon>Gadiformes</taxon>
        <taxon>Gadoidei</taxon>
        <taxon>Merlucciidae</taxon>
        <taxon>Merluccius</taxon>
    </lineage>
</organism>
<dbReference type="EMBL" id="JAOPHQ010005128">
    <property type="protein sequence ID" value="KAK0136752.1"/>
    <property type="molecule type" value="Genomic_DNA"/>
</dbReference>
<dbReference type="Proteomes" id="UP001174136">
    <property type="component" value="Unassembled WGS sequence"/>
</dbReference>
<dbReference type="PANTHER" id="PTHR31025">
    <property type="entry name" value="SI:CH211-196P9.1-RELATED"/>
    <property type="match status" value="1"/>
</dbReference>
<reference evidence="1" key="1">
    <citation type="journal article" date="2023" name="Front. Mar. Sci.">
        <title>A new Merluccius polli reference genome to investigate the effects of global change in West African waters.</title>
        <authorList>
            <person name="Mateo J.L."/>
            <person name="Blanco-Fernandez C."/>
            <person name="Garcia-Vazquez E."/>
            <person name="Machado-Schiaffino G."/>
        </authorList>
    </citation>
    <scope>NUCLEOTIDE SEQUENCE</scope>
    <source>
        <strain evidence="1">C29</strain>
        <tissue evidence="1">Fin</tissue>
    </source>
</reference>
<accession>A0AA47MAQ7</accession>
<comment type="caution">
    <text evidence="1">The sequence shown here is derived from an EMBL/GenBank/DDBJ whole genome shotgun (WGS) entry which is preliminary data.</text>
</comment>
<protein>
    <submittedName>
        <fullName evidence="1">Uncharacterized protein</fullName>
    </submittedName>
</protein>
<evidence type="ECO:0000313" key="1">
    <source>
        <dbReference type="EMBL" id="KAK0136752.1"/>
    </source>
</evidence>
<keyword evidence="2" id="KW-1185">Reference proteome</keyword>
<proteinExistence type="predicted"/>
<name>A0AA47MAQ7_MERPO</name>
<sequence>MIIKVKYFNSKKYVKISEPCLEMFITEVRVKFSIPEDKTLTVTDDGGTEVDADVFPELVTKDLVKNVLLEKPGGATVLKEYEDTGKICDSSRRQMVNILAAHMTEKEGRIPQRLTKEKYALGIITLFPSLQDPMSKKGYEHFYDAQSGSGFLAWRLKTIQRKTKFHPESSSSPKAAVVMGGGPTLVRDNSQEDQLQDEQCKEAISLMTHTNERDTIFQKMQETFHFRQGLIHNPETSASVLSMFPRLLDTKGLILQDFSLLFGAQTAARLLERWPSYKPKLIKEAAALVQTPLLQRLLQSARGEQVESSADYLPGWDSDMSTLLLLLHILSPQPAGRKRGHKISASDAIDHLVVFRKSCQSLDEHLDSDERQQPYLLACGTTKRAISAFYIVMDKKLIPCQGNTSLAAFDELFKVHFVFSLNYDESLRSMYTFLQTTMYNIDVGSTKDSPKLKELRAKLLHDV</sequence>
<gene>
    <name evidence="1" type="ORF">N1851_027064</name>
</gene>
<dbReference type="AlphaFoldDB" id="A0AA47MAQ7"/>